<dbReference type="OMA" id="MXTELEE"/>
<dbReference type="InterPro" id="IPR013122">
    <property type="entry name" value="PKD1_2_channel"/>
</dbReference>
<keyword evidence="5 7" id="KW-0472">Membrane</keyword>
<organism evidence="10 11">
    <name type="scientific">Lottia gigantea</name>
    <name type="common">Giant owl limpet</name>
    <dbReference type="NCBI Taxonomy" id="225164"/>
    <lineage>
        <taxon>Eukaryota</taxon>
        <taxon>Metazoa</taxon>
        <taxon>Spiralia</taxon>
        <taxon>Lophotrochozoa</taxon>
        <taxon>Mollusca</taxon>
        <taxon>Gastropoda</taxon>
        <taxon>Patellogastropoda</taxon>
        <taxon>Lottioidea</taxon>
        <taxon>Lottiidae</taxon>
        <taxon>Lottia</taxon>
    </lineage>
</organism>
<evidence type="ECO:0000313" key="10">
    <source>
        <dbReference type="EMBL" id="ESO86994.1"/>
    </source>
</evidence>
<evidence type="ECO:0000256" key="6">
    <source>
        <dbReference type="ARBA" id="ARBA00023180"/>
    </source>
</evidence>
<protein>
    <submittedName>
        <fullName evidence="10">Uncharacterized protein</fullName>
    </submittedName>
</protein>
<dbReference type="HOGENOM" id="CLU_1291818_0_0_1"/>
<feature type="domain" description="Polycystin" evidence="9">
    <location>
        <begin position="5"/>
        <end position="101"/>
    </location>
</feature>
<dbReference type="Pfam" id="PF20519">
    <property type="entry name" value="Polycystin_dom"/>
    <property type="match status" value="1"/>
</dbReference>
<dbReference type="STRING" id="225164.V4BDY5"/>
<keyword evidence="4 7" id="KW-1133">Transmembrane helix</keyword>
<feature type="transmembrane region" description="Helical" evidence="7">
    <location>
        <begin position="146"/>
        <end position="168"/>
    </location>
</feature>
<reference evidence="10 11" key="1">
    <citation type="journal article" date="2013" name="Nature">
        <title>Insights into bilaterian evolution from three spiralian genomes.</title>
        <authorList>
            <person name="Simakov O."/>
            <person name="Marletaz F."/>
            <person name="Cho S.J."/>
            <person name="Edsinger-Gonzales E."/>
            <person name="Havlak P."/>
            <person name="Hellsten U."/>
            <person name="Kuo D.H."/>
            <person name="Larsson T."/>
            <person name="Lv J."/>
            <person name="Arendt D."/>
            <person name="Savage R."/>
            <person name="Osoegawa K."/>
            <person name="de Jong P."/>
            <person name="Grimwood J."/>
            <person name="Chapman J.A."/>
            <person name="Shapiro H."/>
            <person name="Aerts A."/>
            <person name="Otillar R.P."/>
            <person name="Terry A.Y."/>
            <person name="Boore J.L."/>
            <person name="Grigoriev I.V."/>
            <person name="Lindberg D.R."/>
            <person name="Seaver E.C."/>
            <person name="Weisblat D.A."/>
            <person name="Putnam N.H."/>
            <person name="Rokhsar D.S."/>
        </authorList>
    </citation>
    <scope>NUCLEOTIDE SEQUENCE [LARGE SCALE GENOMIC DNA]</scope>
</reference>
<dbReference type="GO" id="GO:0050982">
    <property type="term" value="P:detection of mechanical stimulus"/>
    <property type="evidence" value="ECO:0007669"/>
    <property type="project" value="TreeGrafter"/>
</dbReference>
<keyword evidence="6" id="KW-0325">Glycoprotein</keyword>
<feature type="domain" description="Polycystin cation channel PKD1/PKD2" evidence="8">
    <location>
        <begin position="109"/>
        <end position="214"/>
    </location>
</feature>
<dbReference type="EMBL" id="KB202954">
    <property type="protein sequence ID" value="ESO86994.1"/>
    <property type="molecule type" value="Genomic_DNA"/>
</dbReference>
<comment type="similarity">
    <text evidence="2">Belongs to the polycystin family.</text>
</comment>
<evidence type="ECO:0000313" key="11">
    <source>
        <dbReference type="Proteomes" id="UP000030746"/>
    </source>
</evidence>
<feature type="transmembrane region" description="Helical" evidence="7">
    <location>
        <begin position="110"/>
        <end position="134"/>
    </location>
</feature>
<evidence type="ECO:0000259" key="8">
    <source>
        <dbReference type="Pfam" id="PF08016"/>
    </source>
</evidence>
<evidence type="ECO:0000256" key="5">
    <source>
        <dbReference type="ARBA" id="ARBA00023136"/>
    </source>
</evidence>
<accession>V4BDY5</accession>
<feature type="non-terminal residue" evidence="10">
    <location>
        <position position="214"/>
    </location>
</feature>
<keyword evidence="3 7" id="KW-0812">Transmembrane</keyword>
<gene>
    <name evidence="10" type="ORF">LOTGIDRAFT_127958</name>
</gene>
<dbReference type="KEGG" id="lgi:LOTGIDRAFT_127958"/>
<dbReference type="CTD" id="20232780"/>
<keyword evidence="11" id="KW-1185">Reference proteome</keyword>
<dbReference type="PRINTS" id="PR01433">
    <property type="entry name" value="POLYCYSTIN2"/>
</dbReference>
<feature type="transmembrane region" description="Helical" evidence="7">
    <location>
        <begin position="76"/>
        <end position="98"/>
    </location>
</feature>
<evidence type="ECO:0000256" key="4">
    <source>
        <dbReference type="ARBA" id="ARBA00022989"/>
    </source>
</evidence>
<name>V4BDY5_LOTGI</name>
<dbReference type="Pfam" id="PF08016">
    <property type="entry name" value="PKD_channel"/>
    <property type="match status" value="1"/>
</dbReference>
<dbReference type="Proteomes" id="UP000030746">
    <property type="component" value="Unassembled WGS sequence"/>
</dbReference>
<dbReference type="PANTHER" id="PTHR10877">
    <property type="entry name" value="POLYCYSTIN FAMILY MEMBER"/>
    <property type="match status" value="1"/>
</dbReference>
<proteinExistence type="inferred from homology"/>
<evidence type="ECO:0000256" key="2">
    <source>
        <dbReference type="ARBA" id="ARBA00007200"/>
    </source>
</evidence>
<feature type="transmembrane region" description="Helical" evidence="7">
    <location>
        <begin position="188"/>
        <end position="213"/>
    </location>
</feature>
<dbReference type="OrthoDB" id="444119at2759"/>
<dbReference type="PANTHER" id="PTHR10877:SF150">
    <property type="entry name" value="REJ DOMAIN-CONTAINING PROTEIN"/>
    <property type="match status" value="1"/>
</dbReference>
<evidence type="ECO:0000259" key="9">
    <source>
        <dbReference type="Pfam" id="PF20519"/>
    </source>
</evidence>
<dbReference type="GeneID" id="20232780"/>
<evidence type="ECO:0000256" key="7">
    <source>
        <dbReference type="SAM" id="Phobius"/>
    </source>
</evidence>
<dbReference type="GO" id="GO:0016020">
    <property type="term" value="C:membrane"/>
    <property type="evidence" value="ECO:0007669"/>
    <property type="project" value="UniProtKB-SubCell"/>
</dbReference>
<dbReference type="RefSeq" id="XP_009062389.1">
    <property type="nucleotide sequence ID" value="XM_009064141.1"/>
</dbReference>
<dbReference type="InterPro" id="IPR051223">
    <property type="entry name" value="Polycystin"/>
</dbReference>
<evidence type="ECO:0000256" key="1">
    <source>
        <dbReference type="ARBA" id="ARBA00004141"/>
    </source>
</evidence>
<dbReference type="GO" id="GO:0005509">
    <property type="term" value="F:calcium ion binding"/>
    <property type="evidence" value="ECO:0007669"/>
    <property type="project" value="InterPro"/>
</dbReference>
<dbReference type="InterPro" id="IPR003915">
    <property type="entry name" value="PKD_2"/>
</dbReference>
<comment type="subcellular location">
    <subcellularLocation>
        <location evidence="1">Membrane</location>
        <topology evidence="1">Multi-pass membrane protein</topology>
    </subcellularLocation>
</comment>
<dbReference type="GO" id="GO:0005262">
    <property type="term" value="F:calcium channel activity"/>
    <property type="evidence" value="ECO:0007669"/>
    <property type="project" value="TreeGrafter"/>
</dbReference>
<dbReference type="InterPro" id="IPR046791">
    <property type="entry name" value="Polycystin_dom"/>
</dbReference>
<sequence length="214" mass="24230">MLTIEAWKFTSAADIWGLPIAGLIDTYGGGGYIANLDVNKIVSTESLKELFHQKWIDRHTRAVFFEFTLYNVDINLFVYVSIVTEFPATGGIITYYNIYPFRPTQHVGNAGVFIIACEVCFVLYIIISLVLMVIKLTKQKLHYFKGFWNVVELTSISVSLGGIILFVIRDSEASGALALFKENERAFVNFYHIVIWDYAFVYVLGVVVTIATLR</sequence>
<evidence type="ECO:0000256" key="3">
    <source>
        <dbReference type="ARBA" id="ARBA00022692"/>
    </source>
</evidence>
<dbReference type="AlphaFoldDB" id="V4BDY5"/>